<accession>A0A9D3PF35</accession>
<dbReference type="AlphaFoldDB" id="A0A9D3PF35"/>
<evidence type="ECO:0000313" key="4">
    <source>
        <dbReference type="Proteomes" id="UP001046870"/>
    </source>
</evidence>
<evidence type="ECO:0000256" key="1">
    <source>
        <dbReference type="SAM" id="MobiDB-lite"/>
    </source>
</evidence>
<feature type="compositionally biased region" description="Low complexity" evidence="1">
    <location>
        <begin position="92"/>
        <end position="114"/>
    </location>
</feature>
<feature type="region of interest" description="Disordered" evidence="1">
    <location>
        <begin position="92"/>
        <end position="138"/>
    </location>
</feature>
<dbReference type="EMBL" id="JAFDVH010000020">
    <property type="protein sequence ID" value="KAG7458618.1"/>
    <property type="molecule type" value="Genomic_DNA"/>
</dbReference>
<evidence type="ECO:0000313" key="3">
    <source>
        <dbReference type="EMBL" id="KAG7458618.1"/>
    </source>
</evidence>
<feature type="compositionally biased region" description="Polar residues" evidence="1">
    <location>
        <begin position="116"/>
        <end position="131"/>
    </location>
</feature>
<feature type="signal peptide" evidence="2">
    <location>
        <begin position="1"/>
        <end position="18"/>
    </location>
</feature>
<keyword evidence="2" id="KW-0732">Signal</keyword>
<sequence length="241" mass="26234">MKLHTVIAIVFFLNACSAIPILQQFGILASNSNELLRLNGLTFPGVAQATSFLPPYVIQQGADIGLPPQMVPFNPQVAGPFPPVVVPAAGNPVTPVLFPPGQQEQPQGPQGPQGPSDPSTMQHPQTPNQMFPQYYPSIPFPQRPGAQRYPYYFSYGYPQRHPTMVQQPTQGATQMNLEQTTQTPQLPLQVSQTQVRSEAVHVSSGKGTDPWTSTAPPDQHGDTPNNGIEESHPSFSFLFEP</sequence>
<protein>
    <recommendedName>
        <fullName evidence="5">Apin</fullName>
    </recommendedName>
</protein>
<evidence type="ECO:0000256" key="2">
    <source>
        <dbReference type="SAM" id="SignalP"/>
    </source>
</evidence>
<organism evidence="3 4">
    <name type="scientific">Megalops atlanticus</name>
    <name type="common">Tarpon</name>
    <name type="synonym">Clupea gigantea</name>
    <dbReference type="NCBI Taxonomy" id="7932"/>
    <lineage>
        <taxon>Eukaryota</taxon>
        <taxon>Metazoa</taxon>
        <taxon>Chordata</taxon>
        <taxon>Craniata</taxon>
        <taxon>Vertebrata</taxon>
        <taxon>Euteleostomi</taxon>
        <taxon>Actinopterygii</taxon>
        <taxon>Neopterygii</taxon>
        <taxon>Teleostei</taxon>
        <taxon>Elopiformes</taxon>
        <taxon>Megalopidae</taxon>
        <taxon>Megalops</taxon>
    </lineage>
</organism>
<feature type="compositionally biased region" description="Polar residues" evidence="1">
    <location>
        <begin position="210"/>
        <end position="228"/>
    </location>
</feature>
<comment type="caution">
    <text evidence="3">The sequence shown here is derived from an EMBL/GenBank/DDBJ whole genome shotgun (WGS) entry which is preliminary data.</text>
</comment>
<proteinExistence type="predicted"/>
<dbReference type="OrthoDB" id="8862784at2759"/>
<keyword evidence="4" id="KW-1185">Reference proteome</keyword>
<feature type="chain" id="PRO_5039220243" description="Apin" evidence="2">
    <location>
        <begin position="19"/>
        <end position="241"/>
    </location>
</feature>
<gene>
    <name evidence="3" type="ORF">MATL_G00222400</name>
</gene>
<feature type="region of interest" description="Disordered" evidence="1">
    <location>
        <begin position="195"/>
        <end position="241"/>
    </location>
</feature>
<reference evidence="3" key="1">
    <citation type="submission" date="2021-01" db="EMBL/GenBank/DDBJ databases">
        <authorList>
            <person name="Zahm M."/>
            <person name="Roques C."/>
            <person name="Cabau C."/>
            <person name="Klopp C."/>
            <person name="Donnadieu C."/>
            <person name="Jouanno E."/>
            <person name="Lampietro C."/>
            <person name="Louis A."/>
            <person name="Herpin A."/>
            <person name="Echchiki A."/>
            <person name="Berthelot C."/>
            <person name="Parey E."/>
            <person name="Roest-Crollius H."/>
            <person name="Braasch I."/>
            <person name="Postlethwait J."/>
            <person name="Bobe J."/>
            <person name="Montfort J."/>
            <person name="Bouchez O."/>
            <person name="Begum T."/>
            <person name="Mejri S."/>
            <person name="Adams A."/>
            <person name="Chen W.-J."/>
            <person name="Guiguen Y."/>
        </authorList>
    </citation>
    <scope>NUCLEOTIDE SEQUENCE</scope>
    <source>
        <strain evidence="3">YG-15Mar2019-1</strain>
        <tissue evidence="3">Brain</tissue>
    </source>
</reference>
<evidence type="ECO:0008006" key="5">
    <source>
        <dbReference type="Google" id="ProtNLM"/>
    </source>
</evidence>
<dbReference type="Proteomes" id="UP001046870">
    <property type="component" value="Chromosome 20"/>
</dbReference>
<name>A0A9D3PF35_MEGAT</name>